<organism evidence="2 3">
    <name type="scientific">Mortierella hygrophila</name>
    <dbReference type="NCBI Taxonomy" id="979708"/>
    <lineage>
        <taxon>Eukaryota</taxon>
        <taxon>Fungi</taxon>
        <taxon>Fungi incertae sedis</taxon>
        <taxon>Mucoromycota</taxon>
        <taxon>Mortierellomycotina</taxon>
        <taxon>Mortierellomycetes</taxon>
        <taxon>Mortierellales</taxon>
        <taxon>Mortierellaceae</taxon>
        <taxon>Mortierella</taxon>
    </lineage>
</organism>
<feature type="compositionally biased region" description="Basic and acidic residues" evidence="1">
    <location>
        <begin position="37"/>
        <end position="53"/>
    </location>
</feature>
<feature type="region of interest" description="Disordered" evidence="1">
    <location>
        <begin position="1"/>
        <end position="53"/>
    </location>
</feature>
<accession>A0A9P6F0D4</accession>
<proteinExistence type="predicted"/>
<evidence type="ECO:0000256" key="1">
    <source>
        <dbReference type="SAM" id="MobiDB-lite"/>
    </source>
</evidence>
<gene>
    <name evidence="2" type="ORF">EC957_006032</name>
</gene>
<sequence length="702" mass="78526">MNHKASESRTRITSSIHSYTHSQRQQHLPLHSSSPHANHDDQPRNPPKDETDAEKADRLLAATLLFYKEASATSITNFSSSLSPLFLELQTFTQHHSLARQFVVPGDTPLEQRSARATLLTAPWETEPIIITITDFLFWTIVNLRKPLVSFKHSVEANAHAVFNVVIASIIDGAEVQGCERLLSFCIHLKDTDSCFPLRTLATSICMEMTSEESLPLYARTSMLKFILGPAEFVLHHLETRIQLSEKIDILLLKNSYDDIEFQSLVRRVAKKIGSRQPTSTLEQLKSRMYQYLEGAVSDPSRYIRPELITKFMPPTRWVTLMDRDYVVSCYLDECSPQMLLFLDTIRTMGISPSLLALDLVPSDILSEGILNVLTARQQVQSVLTNLARIFIKDSVSPDTACVNYEFEQVFLTVMNFRDVLAELQLHLTSAGVELVDSLKVAKGGQIDISKMEKFHESMNQLLLSIPVAPSHFLPRLLWTTALSLEACRNLEDSFGPASPAYGKVQDIQATCLDIFLASVVYRNEPRFPPNGASTAAAAAAAAATTTTTAIFEHFNEDLELCLTLFCLLFPAHKESTWTFFHKDRNTENGDPPQPNLFSAFLTRLLEYLLPLLERIDNKASDSTSSVALVLAGVTFYLLALQLPSSALLRDRIQITKALEDISDLQRDSSLLSSSTVWKSIFGPTSSINPFDVLEARLDALQ</sequence>
<name>A0A9P6F0D4_9FUNG</name>
<evidence type="ECO:0000313" key="2">
    <source>
        <dbReference type="EMBL" id="KAF9538919.1"/>
    </source>
</evidence>
<dbReference type="EMBL" id="JAAAXW010000276">
    <property type="protein sequence ID" value="KAF9538919.1"/>
    <property type="molecule type" value="Genomic_DNA"/>
</dbReference>
<comment type="caution">
    <text evidence="2">The sequence shown here is derived from an EMBL/GenBank/DDBJ whole genome shotgun (WGS) entry which is preliminary data.</text>
</comment>
<evidence type="ECO:0000313" key="3">
    <source>
        <dbReference type="Proteomes" id="UP000723463"/>
    </source>
</evidence>
<feature type="compositionally biased region" description="Basic and acidic residues" evidence="1">
    <location>
        <begin position="1"/>
        <end position="10"/>
    </location>
</feature>
<protein>
    <submittedName>
        <fullName evidence="2">Uncharacterized protein</fullName>
    </submittedName>
</protein>
<reference evidence="2" key="1">
    <citation type="journal article" date="2020" name="Fungal Divers.">
        <title>Resolving the Mortierellaceae phylogeny through synthesis of multi-gene phylogenetics and phylogenomics.</title>
        <authorList>
            <person name="Vandepol N."/>
            <person name="Liber J."/>
            <person name="Desiro A."/>
            <person name="Na H."/>
            <person name="Kennedy M."/>
            <person name="Barry K."/>
            <person name="Grigoriev I.V."/>
            <person name="Miller A.N."/>
            <person name="O'Donnell K."/>
            <person name="Stajich J.E."/>
            <person name="Bonito G."/>
        </authorList>
    </citation>
    <scope>NUCLEOTIDE SEQUENCE</scope>
    <source>
        <strain evidence="2">NRRL 2591</strain>
    </source>
</reference>
<dbReference type="Proteomes" id="UP000723463">
    <property type="component" value="Unassembled WGS sequence"/>
</dbReference>
<feature type="compositionally biased region" description="Polar residues" evidence="1">
    <location>
        <begin position="11"/>
        <end position="36"/>
    </location>
</feature>
<keyword evidence="3" id="KW-1185">Reference proteome</keyword>
<dbReference type="AlphaFoldDB" id="A0A9P6F0D4"/>